<gene>
    <name evidence="13" type="ORF">CTRG_04898</name>
</gene>
<feature type="domain" description="Amidohydrolase-related" evidence="12">
    <location>
        <begin position="130"/>
        <end position="516"/>
    </location>
</feature>
<dbReference type="AlphaFoldDB" id="C5MFQ5"/>
<comment type="cofactor">
    <cofactor evidence="1">
        <name>Zn(2+)</name>
        <dbReference type="ChEBI" id="CHEBI:29105"/>
    </cofactor>
</comment>
<dbReference type="InterPro" id="IPR006680">
    <property type="entry name" value="Amidohydro-rel"/>
</dbReference>
<evidence type="ECO:0000256" key="5">
    <source>
        <dbReference type="ARBA" id="ARBA00022723"/>
    </source>
</evidence>
<keyword evidence="14" id="KW-1185">Reference proteome</keyword>
<evidence type="ECO:0000256" key="11">
    <source>
        <dbReference type="ARBA" id="ARBA00083147"/>
    </source>
</evidence>
<sequence>MAPVATYFTINESTNSTTSNSSSTIHVKAMDTIHYTLYYGTFIHTPELNELEINFNTLVGVNSEGIIDFIEKEYHPNNHNNKSPIEYFIDCYYNDDDNDNTQGRRRGRGRRDYRHFEFIDYSHDLGKFFIPGFIDTHIHASQFPNCGIGLGIPLLKWLKEYTFPLEEKFTKENINLTIDIYSKIIEKTLNNGTTCASYFTTIDSFTSKIFSELLLIKGQRGFVGKVCMDHNEPYPNYEESLTDCIESMNEVINYIEDLNPKNEQLIIPIITPRFAPVCSRDLLKYLGNLSKSKKLPIQTHISENKDEIKLVNELFPDCDNYATVYDKHNLLNSNTILAHSIHLNKKERELIKFKNCSISHCPTSNTFISSGEAPIYNYLYHDKINVSLGTDVSGGFDCSILQIIKHSILVSHHLSMKKDQDQKISIKDGIYMATMGGAKAIGFQDILGSFEIGKKFDTQLIDLNFKNSNVDVFNWQLPNLDQDNNNKYDKMNDLLSKWIFTGDDRNCIKVWCNGRLIINKEKSNHRDDRWIIN</sequence>
<dbReference type="RefSeq" id="XP_002550600.1">
    <property type="nucleotide sequence ID" value="XM_002550554.1"/>
</dbReference>
<dbReference type="GO" id="GO:0005829">
    <property type="term" value="C:cytosol"/>
    <property type="evidence" value="ECO:0007669"/>
    <property type="project" value="TreeGrafter"/>
</dbReference>
<organism evidence="13 14">
    <name type="scientific">Candida tropicalis (strain ATCC MYA-3404 / T1)</name>
    <name type="common">Yeast</name>
    <dbReference type="NCBI Taxonomy" id="294747"/>
    <lineage>
        <taxon>Eukaryota</taxon>
        <taxon>Fungi</taxon>
        <taxon>Dikarya</taxon>
        <taxon>Ascomycota</taxon>
        <taxon>Saccharomycotina</taxon>
        <taxon>Pichiomycetes</taxon>
        <taxon>Debaryomycetaceae</taxon>
        <taxon>Candida/Lodderomyces clade</taxon>
        <taxon>Candida</taxon>
    </lineage>
</organism>
<evidence type="ECO:0000313" key="14">
    <source>
        <dbReference type="Proteomes" id="UP000002037"/>
    </source>
</evidence>
<dbReference type="Gene3D" id="3.20.20.140">
    <property type="entry name" value="Metal-dependent hydrolases"/>
    <property type="match status" value="1"/>
</dbReference>
<comment type="pathway">
    <text evidence="2">Purine metabolism; guanine degradation; xanthine from guanine: step 1/1.</text>
</comment>
<evidence type="ECO:0000256" key="9">
    <source>
        <dbReference type="ARBA" id="ARBA00056079"/>
    </source>
</evidence>
<dbReference type="VEuPathDB" id="FungiDB:CTRG_04898"/>
<proteinExistence type="inferred from homology"/>
<protein>
    <recommendedName>
        <fullName evidence="10">Probable guanine deaminase</fullName>
        <ecNumber evidence="4">3.5.4.3</ecNumber>
    </recommendedName>
    <alternativeName>
        <fullName evidence="11">Guanine aminohydrolase</fullName>
    </alternativeName>
</protein>
<keyword evidence="6" id="KW-0378">Hydrolase</keyword>
<dbReference type="KEGG" id="ctp:CTRG_04898"/>
<evidence type="ECO:0000313" key="13">
    <source>
        <dbReference type="EMBL" id="EER31168.1"/>
    </source>
</evidence>
<evidence type="ECO:0000256" key="1">
    <source>
        <dbReference type="ARBA" id="ARBA00001947"/>
    </source>
</evidence>
<evidence type="ECO:0000256" key="2">
    <source>
        <dbReference type="ARBA" id="ARBA00004984"/>
    </source>
</evidence>
<dbReference type="GO" id="GO:0008270">
    <property type="term" value="F:zinc ion binding"/>
    <property type="evidence" value="ECO:0007669"/>
    <property type="project" value="TreeGrafter"/>
</dbReference>
<reference evidence="13 14" key="1">
    <citation type="journal article" date="2009" name="Nature">
        <title>Evolution of pathogenicity and sexual reproduction in eight Candida genomes.</title>
        <authorList>
            <person name="Butler G."/>
            <person name="Rasmussen M.D."/>
            <person name="Lin M.F."/>
            <person name="Santos M.A."/>
            <person name="Sakthikumar S."/>
            <person name="Munro C.A."/>
            <person name="Rheinbay E."/>
            <person name="Grabherr M."/>
            <person name="Forche A."/>
            <person name="Reedy J.L."/>
            <person name="Agrafioti I."/>
            <person name="Arnaud M.B."/>
            <person name="Bates S."/>
            <person name="Brown A.J."/>
            <person name="Brunke S."/>
            <person name="Costanzo M.C."/>
            <person name="Fitzpatrick D.A."/>
            <person name="de Groot P.W."/>
            <person name="Harris D."/>
            <person name="Hoyer L.L."/>
            <person name="Hube B."/>
            <person name="Klis F.M."/>
            <person name="Kodira C."/>
            <person name="Lennard N."/>
            <person name="Logue M.E."/>
            <person name="Martin R."/>
            <person name="Neiman A.M."/>
            <person name="Nikolaou E."/>
            <person name="Quail M.A."/>
            <person name="Quinn J."/>
            <person name="Santos M.C."/>
            <person name="Schmitzberger F.F."/>
            <person name="Sherlock G."/>
            <person name="Shah P."/>
            <person name="Silverstein K.A."/>
            <person name="Skrzypek M.S."/>
            <person name="Soll D."/>
            <person name="Staggs R."/>
            <person name="Stansfield I."/>
            <person name="Stumpf M.P."/>
            <person name="Sudbery P.E."/>
            <person name="Srikantha T."/>
            <person name="Zeng Q."/>
            <person name="Berman J."/>
            <person name="Berriman M."/>
            <person name="Heitman J."/>
            <person name="Gow N.A."/>
            <person name="Lorenz M.C."/>
            <person name="Birren B.W."/>
            <person name="Kellis M."/>
            <person name="Cuomo C.A."/>
        </authorList>
    </citation>
    <scope>NUCLEOTIDE SEQUENCE [LARGE SCALE GENOMIC DNA]</scope>
    <source>
        <strain evidence="14">ATCC MYA-3404 / T1</strain>
    </source>
</reference>
<dbReference type="InterPro" id="IPR011059">
    <property type="entry name" value="Metal-dep_hydrolase_composite"/>
</dbReference>
<dbReference type="Pfam" id="PF01979">
    <property type="entry name" value="Amidohydro_1"/>
    <property type="match status" value="1"/>
</dbReference>
<comment type="function">
    <text evidence="9">Catalyzes the hydrolytic deamination of guanine, producing xanthine and ammonia.</text>
</comment>
<dbReference type="STRING" id="294747.C5MFQ5"/>
<dbReference type="SUPFAM" id="SSF51556">
    <property type="entry name" value="Metallo-dependent hydrolases"/>
    <property type="match status" value="1"/>
</dbReference>
<keyword evidence="5" id="KW-0479">Metal-binding</keyword>
<name>C5MFQ5_CANTT</name>
<evidence type="ECO:0000256" key="6">
    <source>
        <dbReference type="ARBA" id="ARBA00022801"/>
    </source>
</evidence>
<dbReference type="GO" id="GO:0006147">
    <property type="term" value="P:guanine catabolic process"/>
    <property type="evidence" value="ECO:0007669"/>
    <property type="project" value="EnsemblFungi"/>
</dbReference>
<dbReference type="PANTHER" id="PTHR11271:SF6">
    <property type="entry name" value="GUANINE DEAMINASE"/>
    <property type="match status" value="1"/>
</dbReference>
<dbReference type="GO" id="GO:0008892">
    <property type="term" value="F:guanine deaminase activity"/>
    <property type="evidence" value="ECO:0007669"/>
    <property type="project" value="UniProtKB-EC"/>
</dbReference>
<evidence type="ECO:0000256" key="4">
    <source>
        <dbReference type="ARBA" id="ARBA00012781"/>
    </source>
</evidence>
<dbReference type="PANTHER" id="PTHR11271">
    <property type="entry name" value="GUANINE DEAMINASE"/>
    <property type="match status" value="1"/>
</dbReference>
<dbReference type="EC" id="3.5.4.3" evidence="4"/>
<dbReference type="InterPro" id="IPR032466">
    <property type="entry name" value="Metal_Hydrolase"/>
</dbReference>
<comment type="similarity">
    <text evidence="3">Belongs to the metallo-dependent hydrolases superfamily. ATZ/TRZ family.</text>
</comment>
<dbReference type="EMBL" id="GG692401">
    <property type="protein sequence ID" value="EER31168.1"/>
    <property type="molecule type" value="Genomic_DNA"/>
</dbReference>
<dbReference type="GeneID" id="8298901"/>
<evidence type="ECO:0000256" key="3">
    <source>
        <dbReference type="ARBA" id="ARBA00006745"/>
    </source>
</evidence>
<dbReference type="eggNOG" id="KOG3968">
    <property type="taxonomic scope" value="Eukaryota"/>
</dbReference>
<dbReference type="Gene3D" id="2.30.40.10">
    <property type="entry name" value="Urease, subunit C, domain 1"/>
    <property type="match status" value="1"/>
</dbReference>
<keyword evidence="7" id="KW-0862">Zinc</keyword>
<comment type="catalytic activity">
    <reaction evidence="8">
        <text>guanine + H2O + H(+) = xanthine + NH4(+)</text>
        <dbReference type="Rhea" id="RHEA:14665"/>
        <dbReference type="ChEBI" id="CHEBI:15377"/>
        <dbReference type="ChEBI" id="CHEBI:15378"/>
        <dbReference type="ChEBI" id="CHEBI:16235"/>
        <dbReference type="ChEBI" id="CHEBI:17712"/>
        <dbReference type="ChEBI" id="CHEBI:28938"/>
        <dbReference type="EC" id="3.5.4.3"/>
    </reaction>
</comment>
<evidence type="ECO:0000256" key="7">
    <source>
        <dbReference type="ARBA" id="ARBA00022833"/>
    </source>
</evidence>
<dbReference type="InterPro" id="IPR051607">
    <property type="entry name" value="Metallo-dep_hydrolases"/>
</dbReference>
<evidence type="ECO:0000256" key="10">
    <source>
        <dbReference type="ARBA" id="ARBA00069860"/>
    </source>
</evidence>
<evidence type="ECO:0000259" key="12">
    <source>
        <dbReference type="Pfam" id="PF01979"/>
    </source>
</evidence>
<dbReference type="OrthoDB" id="194468at2759"/>
<dbReference type="FunFam" id="3.20.20.140:FF:000022">
    <property type="entry name" value="Guanine deaminase"/>
    <property type="match status" value="1"/>
</dbReference>
<evidence type="ECO:0000256" key="8">
    <source>
        <dbReference type="ARBA" id="ARBA00051148"/>
    </source>
</evidence>
<dbReference type="HOGENOM" id="CLU_012358_0_0_1"/>
<accession>C5MFQ5</accession>
<dbReference type="Proteomes" id="UP000002037">
    <property type="component" value="Unassembled WGS sequence"/>
</dbReference>